<sequence length="206" mass="23486">MRWPKGATYGTIIIGGNGAGREANQLSWPIGMSFDRYNNLYVRSIRLIENTIHAPTTKISKCLNHIIRPIFNDKCDTTTIIDGAFLIKGLNKSIRKRLFKPSTLFCTCGIGNLYTMSPQEESLDILVGFLSAYKYMKVKGIDLDTIGELASIVRQENIFVYGKRMYKQIISGAMGSSFTLTLANTFMWKWQKEFIRPDTIMVFYQH</sequence>
<dbReference type="EMBL" id="CAJNOQ010024140">
    <property type="protein sequence ID" value="CAF1524243.1"/>
    <property type="molecule type" value="Genomic_DNA"/>
</dbReference>
<evidence type="ECO:0000313" key="3">
    <source>
        <dbReference type="Proteomes" id="UP000663829"/>
    </source>
</evidence>
<keyword evidence="3" id="KW-1185">Reference proteome</keyword>
<dbReference type="AlphaFoldDB" id="A0A815UZW7"/>
<organism evidence="1 3">
    <name type="scientific">Didymodactylos carnosus</name>
    <dbReference type="NCBI Taxonomy" id="1234261"/>
    <lineage>
        <taxon>Eukaryota</taxon>
        <taxon>Metazoa</taxon>
        <taxon>Spiralia</taxon>
        <taxon>Gnathifera</taxon>
        <taxon>Rotifera</taxon>
        <taxon>Eurotatoria</taxon>
        <taxon>Bdelloidea</taxon>
        <taxon>Philodinida</taxon>
        <taxon>Philodinidae</taxon>
        <taxon>Didymodactylos</taxon>
    </lineage>
</organism>
<accession>A0A815UZW7</accession>
<comment type="caution">
    <text evidence="1">The sequence shown here is derived from an EMBL/GenBank/DDBJ whole genome shotgun (WGS) entry which is preliminary data.</text>
</comment>
<proteinExistence type="predicted"/>
<dbReference type="EMBL" id="CAJOBC010089700">
    <property type="protein sequence ID" value="CAF4383273.1"/>
    <property type="molecule type" value="Genomic_DNA"/>
</dbReference>
<dbReference type="Proteomes" id="UP000681722">
    <property type="component" value="Unassembled WGS sequence"/>
</dbReference>
<name>A0A815UZW7_9BILA</name>
<evidence type="ECO:0000313" key="2">
    <source>
        <dbReference type="EMBL" id="CAF4383273.1"/>
    </source>
</evidence>
<protein>
    <submittedName>
        <fullName evidence="1">Uncharacterized protein</fullName>
    </submittedName>
</protein>
<evidence type="ECO:0000313" key="1">
    <source>
        <dbReference type="EMBL" id="CAF1524243.1"/>
    </source>
</evidence>
<reference evidence="1" key="1">
    <citation type="submission" date="2021-02" db="EMBL/GenBank/DDBJ databases">
        <authorList>
            <person name="Nowell W R."/>
        </authorList>
    </citation>
    <scope>NUCLEOTIDE SEQUENCE</scope>
</reference>
<dbReference type="Proteomes" id="UP000663829">
    <property type="component" value="Unassembled WGS sequence"/>
</dbReference>
<gene>
    <name evidence="1" type="ORF">GPM918_LOCUS37698</name>
    <name evidence="2" type="ORF">SRO942_LOCUS38472</name>
</gene>
<dbReference type="OrthoDB" id="10009267at2759"/>